<protein>
    <submittedName>
        <fullName evidence="7">Uncharacterized protein</fullName>
    </submittedName>
</protein>
<evidence type="ECO:0000313" key="8">
    <source>
        <dbReference type="Proteomes" id="UP001063166"/>
    </source>
</evidence>
<feature type="compositionally biased region" description="Low complexity" evidence="5">
    <location>
        <begin position="372"/>
        <end position="403"/>
    </location>
</feature>
<name>A0A9P3PTT7_LYOSH</name>
<proteinExistence type="predicted"/>
<feature type="region of interest" description="Disordered" evidence="5">
    <location>
        <begin position="297"/>
        <end position="341"/>
    </location>
</feature>
<feature type="compositionally biased region" description="Basic and acidic residues" evidence="5">
    <location>
        <begin position="21"/>
        <end position="31"/>
    </location>
</feature>
<reference evidence="7" key="1">
    <citation type="submission" date="2022-07" db="EMBL/GenBank/DDBJ databases">
        <title>The genome of Lyophyllum shimeji provides insight into the initial evolution of ectomycorrhizal fungal genome.</title>
        <authorList>
            <person name="Kobayashi Y."/>
            <person name="Shibata T."/>
            <person name="Hirakawa H."/>
            <person name="Shigenobu S."/>
            <person name="Nishiyama T."/>
            <person name="Yamada A."/>
            <person name="Hasebe M."/>
            <person name="Kawaguchi M."/>
        </authorList>
    </citation>
    <scope>NUCLEOTIDE SEQUENCE</scope>
    <source>
        <strain evidence="7">AT787</strain>
    </source>
</reference>
<dbReference type="PANTHER" id="PTHR15549:SF30">
    <property type="entry name" value="MID2 DOMAIN-CONTAINING PROTEIN"/>
    <property type="match status" value="1"/>
</dbReference>
<dbReference type="OrthoDB" id="3263296at2759"/>
<feature type="compositionally biased region" description="Basic and acidic residues" evidence="5">
    <location>
        <begin position="421"/>
        <end position="435"/>
    </location>
</feature>
<feature type="compositionally biased region" description="Low complexity" evidence="5">
    <location>
        <begin position="297"/>
        <end position="325"/>
    </location>
</feature>
<dbReference type="EMBL" id="BRPK01000010">
    <property type="protein sequence ID" value="GLB41571.1"/>
    <property type="molecule type" value="Genomic_DNA"/>
</dbReference>
<gene>
    <name evidence="7" type="ORF">LshimejAT787_1001710</name>
</gene>
<evidence type="ECO:0000256" key="2">
    <source>
        <dbReference type="ARBA" id="ARBA00022692"/>
    </source>
</evidence>
<comment type="caution">
    <text evidence="7">The sequence shown here is derived from an EMBL/GenBank/DDBJ whole genome shotgun (WGS) entry which is preliminary data.</text>
</comment>
<evidence type="ECO:0000313" key="7">
    <source>
        <dbReference type="EMBL" id="GLB41571.1"/>
    </source>
</evidence>
<feature type="region of interest" description="Disordered" evidence="5">
    <location>
        <begin position="372"/>
        <end position="484"/>
    </location>
</feature>
<keyword evidence="3 6" id="KW-1133">Transmembrane helix</keyword>
<keyword evidence="4 6" id="KW-0472">Membrane</keyword>
<feature type="region of interest" description="Disordered" evidence="5">
    <location>
        <begin position="1"/>
        <end position="32"/>
    </location>
</feature>
<keyword evidence="8" id="KW-1185">Reference proteome</keyword>
<organism evidence="7 8">
    <name type="scientific">Lyophyllum shimeji</name>
    <name type="common">Hon-shimeji</name>
    <name type="synonym">Tricholoma shimeji</name>
    <dbReference type="NCBI Taxonomy" id="47721"/>
    <lineage>
        <taxon>Eukaryota</taxon>
        <taxon>Fungi</taxon>
        <taxon>Dikarya</taxon>
        <taxon>Basidiomycota</taxon>
        <taxon>Agaricomycotina</taxon>
        <taxon>Agaricomycetes</taxon>
        <taxon>Agaricomycetidae</taxon>
        <taxon>Agaricales</taxon>
        <taxon>Tricholomatineae</taxon>
        <taxon>Lyophyllaceae</taxon>
        <taxon>Lyophyllum</taxon>
    </lineage>
</organism>
<evidence type="ECO:0000256" key="5">
    <source>
        <dbReference type="SAM" id="MobiDB-lite"/>
    </source>
</evidence>
<dbReference type="PANTHER" id="PTHR15549">
    <property type="entry name" value="PAIRED IMMUNOGLOBULIN-LIKE TYPE 2 RECEPTOR"/>
    <property type="match status" value="1"/>
</dbReference>
<accession>A0A9P3PTT7</accession>
<dbReference type="GO" id="GO:0016020">
    <property type="term" value="C:membrane"/>
    <property type="evidence" value="ECO:0007669"/>
    <property type="project" value="UniProtKB-SubCell"/>
</dbReference>
<sequence length="484" mass="49986">MTHENRGRREHRALVARQKGTPKEVPPKDDPFSIFFPLPSTSKPGRIIPPLRPTTTPRVVPTTTSKPVVPVVPTTPTTTSSVLPSTTSSTIVSTIPSTSSTAISPIPVKPSITTTGGPTTSSVTIQAPPASSSHTVAQKSGAVSTGAIAGGVTGGIAGAALLAILVFFVVRHYRRKSLETLAFNATQFRRSALLLHDPPVPSEKKAQPQMQQQTRPRPPTMIERHMYAPAVPRASAASPYGEQAARSADPYGQYAAGAAQYNAGMYGADGQVTRDPHADLYGGNGNGAGAVYGQPPYGQGAYGAPRGQFQQQQQYPQRYPTQQYQSSFAPGQVIPSTRPPVTQNNANAAVANPFANTATAALAAARAAAQAGSPAPSARSQSSSNSSVDSGSGNTNSTASTNAYVSRQPAQPAPGSPPPTYERDAQYADVQRDVKVQPGASVNKDAGESGAAATNAGSSPTAGAKARPASSYTVYDPDDAYGGI</sequence>
<comment type="subcellular location">
    <subcellularLocation>
        <location evidence="1">Membrane</location>
        <topology evidence="1">Single-pass membrane protein</topology>
    </subcellularLocation>
</comment>
<keyword evidence="2 6" id="KW-0812">Transmembrane</keyword>
<evidence type="ECO:0000256" key="6">
    <source>
        <dbReference type="SAM" id="Phobius"/>
    </source>
</evidence>
<dbReference type="AlphaFoldDB" id="A0A9P3PTT7"/>
<evidence type="ECO:0000256" key="4">
    <source>
        <dbReference type="ARBA" id="ARBA00023136"/>
    </source>
</evidence>
<evidence type="ECO:0000256" key="1">
    <source>
        <dbReference type="ARBA" id="ARBA00004167"/>
    </source>
</evidence>
<dbReference type="GO" id="GO:0071944">
    <property type="term" value="C:cell periphery"/>
    <property type="evidence" value="ECO:0007669"/>
    <property type="project" value="UniProtKB-ARBA"/>
</dbReference>
<feature type="transmembrane region" description="Helical" evidence="6">
    <location>
        <begin position="147"/>
        <end position="170"/>
    </location>
</feature>
<evidence type="ECO:0000256" key="3">
    <source>
        <dbReference type="ARBA" id="ARBA00022989"/>
    </source>
</evidence>
<dbReference type="InterPro" id="IPR051694">
    <property type="entry name" value="Immunoregulatory_rcpt-like"/>
</dbReference>
<dbReference type="CDD" id="cd12087">
    <property type="entry name" value="TM_EGFR-like"/>
    <property type="match status" value="1"/>
</dbReference>
<feature type="compositionally biased region" description="Pro residues" evidence="5">
    <location>
        <begin position="411"/>
        <end position="420"/>
    </location>
</feature>
<dbReference type="Proteomes" id="UP001063166">
    <property type="component" value="Unassembled WGS sequence"/>
</dbReference>